<gene>
    <name evidence="2" type="ORF">S01H4_59166</name>
</gene>
<accession>X1DE93</accession>
<dbReference type="Gene3D" id="3.30.499.10">
    <property type="entry name" value="Aconitase, domain 3"/>
    <property type="match status" value="1"/>
</dbReference>
<reference evidence="2" key="1">
    <citation type="journal article" date="2014" name="Front. Microbiol.">
        <title>High frequency of phylogenetically diverse reductive dehalogenase-homologous genes in deep subseafloor sedimentary metagenomes.</title>
        <authorList>
            <person name="Kawai M."/>
            <person name="Futagami T."/>
            <person name="Toyoda A."/>
            <person name="Takaki Y."/>
            <person name="Nishi S."/>
            <person name="Hori S."/>
            <person name="Arai W."/>
            <person name="Tsubouchi T."/>
            <person name="Morono Y."/>
            <person name="Uchiyama I."/>
            <person name="Ito T."/>
            <person name="Fujiyama A."/>
            <person name="Inagaki F."/>
            <person name="Takami H."/>
        </authorList>
    </citation>
    <scope>NUCLEOTIDE SEQUENCE</scope>
    <source>
        <strain evidence="2">Expedition CK06-06</strain>
    </source>
</reference>
<dbReference type="AlphaFoldDB" id="X1DE93"/>
<keyword evidence="1" id="KW-0408">Iron</keyword>
<dbReference type="SUPFAM" id="SSF53732">
    <property type="entry name" value="Aconitase iron-sulfur domain"/>
    <property type="match status" value="1"/>
</dbReference>
<dbReference type="InterPro" id="IPR015931">
    <property type="entry name" value="Acnase/IPM_dHydase_lsu_aba_1/3"/>
</dbReference>
<dbReference type="InterPro" id="IPR036008">
    <property type="entry name" value="Aconitase_4Fe-4S_dom"/>
</dbReference>
<organism evidence="2">
    <name type="scientific">marine sediment metagenome</name>
    <dbReference type="NCBI Taxonomy" id="412755"/>
    <lineage>
        <taxon>unclassified sequences</taxon>
        <taxon>metagenomes</taxon>
        <taxon>ecological metagenomes</taxon>
    </lineage>
</organism>
<protein>
    <recommendedName>
        <fullName evidence="3">Aconitate hydratase</fullName>
    </recommendedName>
</protein>
<sequence length="55" mass="6102">MTAQKNLGRTLSRKIIESHLQKGELRVGGDICIRVDQVLTQDATGTIAYLEFEAI</sequence>
<evidence type="ECO:0000313" key="2">
    <source>
        <dbReference type="EMBL" id="GAH06645.1"/>
    </source>
</evidence>
<dbReference type="EMBL" id="BART01034661">
    <property type="protein sequence ID" value="GAH06645.1"/>
    <property type="molecule type" value="Genomic_DNA"/>
</dbReference>
<feature type="non-terminal residue" evidence="2">
    <location>
        <position position="55"/>
    </location>
</feature>
<name>X1DE93_9ZZZZ</name>
<comment type="caution">
    <text evidence="2">The sequence shown here is derived from an EMBL/GenBank/DDBJ whole genome shotgun (WGS) entry which is preliminary data.</text>
</comment>
<evidence type="ECO:0000256" key="1">
    <source>
        <dbReference type="ARBA" id="ARBA00023004"/>
    </source>
</evidence>
<proteinExistence type="predicted"/>
<evidence type="ECO:0008006" key="3">
    <source>
        <dbReference type="Google" id="ProtNLM"/>
    </source>
</evidence>